<evidence type="ECO:0000313" key="1">
    <source>
        <dbReference type="EMBL" id="AHB67550.1"/>
    </source>
</evidence>
<dbReference type="HOGENOM" id="CLU_3387411_0_0_2"/>
<organism evidence="1 2">
    <name type="scientific">Haloarcula hispanica N601</name>
    <dbReference type="NCBI Taxonomy" id="1417673"/>
    <lineage>
        <taxon>Archaea</taxon>
        <taxon>Methanobacteriati</taxon>
        <taxon>Methanobacteriota</taxon>
        <taxon>Stenosarchaea group</taxon>
        <taxon>Halobacteria</taxon>
        <taxon>Halobacteriales</taxon>
        <taxon>Haloarculaceae</taxon>
        <taxon>Haloarcula</taxon>
    </lineage>
</organism>
<name>V5TSC4_HALHI</name>
<reference evidence="1 2" key="1">
    <citation type="journal article" date="2014" name="Genome Announc.">
        <title>Complete Genome Sequence of the Extremely Halophilic Archaeon Haloarcula hispanica Strain N601.</title>
        <authorList>
            <person name="Ding J.Y."/>
            <person name="Chiang P.W."/>
            <person name="Hong M.J."/>
            <person name="Dyall-Smith M."/>
            <person name="Tang S.L."/>
        </authorList>
    </citation>
    <scope>NUCLEOTIDE SEQUENCE [LARGE SCALE GENOMIC DNA]</scope>
    <source>
        <strain evidence="1 2">N601</strain>
    </source>
</reference>
<dbReference type="KEGG" id="hhn:HISP_15715"/>
<evidence type="ECO:0000313" key="2">
    <source>
        <dbReference type="Proteomes" id="UP000018572"/>
    </source>
</evidence>
<accession>V5TSC4</accession>
<dbReference type="AlphaFoldDB" id="V5TSC4"/>
<dbReference type="Proteomes" id="UP000018572">
    <property type="component" value="Chromosome 1"/>
</dbReference>
<sequence length="32" mass="3588">MPVGFSIEQQIEYPIEPTTMASSDETNLSNEE</sequence>
<dbReference type="EMBL" id="CP006884">
    <property type="protein sequence ID" value="AHB67550.1"/>
    <property type="molecule type" value="Genomic_DNA"/>
</dbReference>
<protein>
    <submittedName>
        <fullName evidence="1">Uncharacterized protein</fullName>
    </submittedName>
</protein>
<keyword evidence="2" id="KW-1185">Reference proteome</keyword>
<gene>
    <name evidence="1" type="ORF">HISP_15715</name>
</gene>
<proteinExistence type="predicted"/>